<dbReference type="InterPro" id="IPR027031">
    <property type="entry name" value="Gly-tRNA_synthase/POLG2"/>
</dbReference>
<gene>
    <name evidence="1" type="ORF">S06H3_02137</name>
</gene>
<organism evidence="1">
    <name type="scientific">marine sediment metagenome</name>
    <dbReference type="NCBI Taxonomy" id="412755"/>
    <lineage>
        <taxon>unclassified sequences</taxon>
        <taxon>metagenomes</taxon>
        <taxon>ecological metagenomes</taxon>
    </lineage>
</organism>
<dbReference type="GO" id="GO:0006426">
    <property type="term" value="P:glycyl-tRNA aminoacylation"/>
    <property type="evidence" value="ECO:0007669"/>
    <property type="project" value="TreeGrafter"/>
</dbReference>
<proteinExistence type="predicted"/>
<accession>X1L3A0</accession>
<dbReference type="AlphaFoldDB" id="X1L3A0"/>
<dbReference type="InterPro" id="IPR045864">
    <property type="entry name" value="aa-tRNA-synth_II/BPL/LPL"/>
</dbReference>
<dbReference type="GO" id="GO:0005737">
    <property type="term" value="C:cytoplasm"/>
    <property type="evidence" value="ECO:0007669"/>
    <property type="project" value="TreeGrafter"/>
</dbReference>
<dbReference type="PANTHER" id="PTHR10745:SF0">
    <property type="entry name" value="GLYCINE--TRNA LIGASE"/>
    <property type="match status" value="1"/>
</dbReference>
<dbReference type="GO" id="GO:0004820">
    <property type="term" value="F:glycine-tRNA ligase activity"/>
    <property type="evidence" value="ECO:0007669"/>
    <property type="project" value="TreeGrafter"/>
</dbReference>
<feature type="non-terminal residue" evidence="1">
    <location>
        <position position="1"/>
    </location>
</feature>
<dbReference type="PANTHER" id="PTHR10745">
    <property type="entry name" value="GLYCYL-TRNA SYNTHETASE/DNA POLYMERASE SUBUNIT GAMMA-2"/>
    <property type="match status" value="1"/>
</dbReference>
<protein>
    <recommendedName>
        <fullName evidence="2">Glycine--tRNA ligase</fullName>
    </recommendedName>
</protein>
<dbReference type="SUPFAM" id="SSF55681">
    <property type="entry name" value="Class II aaRS and biotin synthetases"/>
    <property type="match status" value="1"/>
</dbReference>
<dbReference type="EMBL" id="BARV01000600">
    <property type="protein sequence ID" value="GAI00361.1"/>
    <property type="molecule type" value="Genomic_DNA"/>
</dbReference>
<evidence type="ECO:0008006" key="2">
    <source>
        <dbReference type="Google" id="ProtNLM"/>
    </source>
</evidence>
<evidence type="ECO:0000313" key="1">
    <source>
        <dbReference type="EMBL" id="GAI00361.1"/>
    </source>
</evidence>
<dbReference type="Gene3D" id="3.30.930.10">
    <property type="entry name" value="Bira Bifunctional Protein, Domain 2"/>
    <property type="match status" value="1"/>
</dbReference>
<name>X1L3A0_9ZZZZ</name>
<comment type="caution">
    <text evidence="1">The sequence shown here is derived from an EMBL/GenBank/DDBJ whole genome shotgun (WGS) entry which is preliminary data.</text>
</comment>
<sequence>YGGVAGFYDFGPLGALLKNKIIQKWREYYVIKEGFFEIDSPNVMPEEVLKASGHVNHFVDAMVECQKCGAAFKVADLAREQTGKDIEGMPKEEMNQFSQLTLGREFRQL</sequence>
<reference evidence="1" key="1">
    <citation type="journal article" date="2014" name="Front. Microbiol.">
        <title>High frequency of phylogenetically diverse reductive dehalogenase-homologous genes in deep subseafloor sedimentary metagenomes.</title>
        <authorList>
            <person name="Kawai M."/>
            <person name="Futagami T."/>
            <person name="Toyoda A."/>
            <person name="Takaki Y."/>
            <person name="Nishi S."/>
            <person name="Hori S."/>
            <person name="Arai W."/>
            <person name="Tsubouchi T."/>
            <person name="Morono Y."/>
            <person name="Uchiyama I."/>
            <person name="Ito T."/>
            <person name="Fujiyama A."/>
            <person name="Inagaki F."/>
            <person name="Takami H."/>
        </authorList>
    </citation>
    <scope>NUCLEOTIDE SEQUENCE</scope>
    <source>
        <strain evidence="1">Expedition CK06-06</strain>
    </source>
</reference>